<organism evidence="2 3">
    <name type="scientific">Massilia atriviolacea</name>
    <dbReference type="NCBI Taxonomy" id="2495579"/>
    <lineage>
        <taxon>Bacteria</taxon>
        <taxon>Pseudomonadati</taxon>
        <taxon>Pseudomonadota</taxon>
        <taxon>Betaproteobacteria</taxon>
        <taxon>Burkholderiales</taxon>
        <taxon>Oxalobacteraceae</taxon>
        <taxon>Telluria group</taxon>
        <taxon>Massilia</taxon>
    </lineage>
</organism>
<dbReference type="Pfam" id="PF14317">
    <property type="entry name" value="YcxB"/>
    <property type="match status" value="1"/>
</dbReference>
<keyword evidence="3" id="KW-1185">Reference proteome</keyword>
<dbReference type="EMBL" id="RXLQ01000015">
    <property type="protein sequence ID" value="RSZ56533.1"/>
    <property type="molecule type" value="Genomic_DNA"/>
</dbReference>
<comment type="caution">
    <text evidence="2">The sequence shown here is derived from an EMBL/GenBank/DDBJ whole genome shotgun (WGS) entry which is preliminary data.</text>
</comment>
<evidence type="ECO:0000313" key="3">
    <source>
        <dbReference type="Proteomes" id="UP000278085"/>
    </source>
</evidence>
<reference evidence="2 3" key="1">
    <citation type="submission" date="2018-12" db="EMBL/GenBank/DDBJ databases">
        <authorList>
            <person name="Yang E."/>
        </authorList>
    </citation>
    <scope>NUCLEOTIDE SEQUENCE [LARGE SCALE GENOMIC DNA]</scope>
    <source>
        <strain evidence="2 3">SOD</strain>
    </source>
</reference>
<gene>
    <name evidence="2" type="ORF">EJB06_24330</name>
</gene>
<accession>A0A430HG85</accession>
<dbReference type="OrthoDB" id="8748949at2"/>
<name>A0A430HG85_9BURK</name>
<dbReference type="AlphaFoldDB" id="A0A430HG85"/>
<proteinExistence type="predicted"/>
<sequence>MPLPVLGPGLVAAGAPETVQFSVRYALPEYVSFMWQHAGYIIRRRRIGTLATYWMQTKSTSSAALHFVAQGRSRNTYEFTIDTHGIVRASRSGVTLVPWGDVCSIRRYSRGFMMVLKRGTLPIPFRCLSQAQGESMQRFGESVRALARH</sequence>
<feature type="domain" description="YcxB-like C-terminal" evidence="1">
    <location>
        <begin position="81"/>
        <end position="138"/>
    </location>
</feature>
<evidence type="ECO:0000313" key="2">
    <source>
        <dbReference type="EMBL" id="RSZ56533.1"/>
    </source>
</evidence>
<dbReference type="InterPro" id="IPR025588">
    <property type="entry name" value="YcxB-like_C"/>
</dbReference>
<protein>
    <submittedName>
        <fullName evidence="2">YcxB family protein</fullName>
    </submittedName>
</protein>
<dbReference type="Proteomes" id="UP000278085">
    <property type="component" value="Unassembled WGS sequence"/>
</dbReference>
<evidence type="ECO:0000259" key="1">
    <source>
        <dbReference type="Pfam" id="PF14317"/>
    </source>
</evidence>